<proteinExistence type="predicted"/>
<evidence type="ECO:0000256" key="1">
    <source>
        <dbReference type="SAM" id="Phobius"/>
    </source>
</evidence>
<feature type="transmembrane region" description="Helical" evidence="1">
    <location>
        <begin position="46"/>
        <end position="68"/>
    </location>
</feature>
<accession>A0AAW6TW84</accession>
<dbReference type="Proteomes" id="UP001431776">
    <property type="component" value="Unassembled WGS sequence"/>
</dbReference>
<name>A0AAW6TW84_9BACT</name>
<gene>
    <name evidence="2" type="ORF">QJ522_12475</name>
</gene>
<evidence type="ECO:0008006" key="4">
    <source>
        <dbReference type="Google" id="ProtNLM"/>
    </source>
</evidence>
<dbReference type="RefSeq" id="WP_349245275.1">
    <property type="nucleotide sequence ID" value="NZ_JASCXX010000014.1"/>
</dbReference>
<comment type="caution">
    <text evidence="2">The sequence shown here is derived from an EMBL/GenBank/DDBJ whole genome shotgun (WGS) entry which is preliminary data.</text>
</comment>
<dbReference type="AlphaFoldDB" id="A0AAW6TW84"/>
<keyword evidence="3" id="KW-1185">Reference proteome</keyword>
<organism evidence="2 3">
    <name type="scientific">Anaerobaca lacustris</name>
    <dbReference type="NCBI Taxonomy" id="3044600"/>
    <lineage>
        <taxon>Bacteria</taxon>
        <taxon>Pseudomonadati</taxon>
        <taxon>Planctomycetota</taxon>
        <taxon>Phycisphaerae</taxon>
        <taxon>Sedimentisphaerales</taxon>
        <taxon>Anaerobacaceae</taxon>
        <taxon>Anaerobaca</taxon>
    </lineage>
</organism>
<reference evidence="2" key="1">
    <citation type="submission" date="2023-05" db="EMBL/GenBank/DDBJ databases">
        <title>Anaerotaeda fermentans gen. nov., sp. nov., a novel anaerobic planctomycete of the new family within the order Sedimentisphaerales isolated from Taman Peninsula, Russia.</title>
        <authorList>
            <person name="Khomyakova M.A."/>
            <person name="Merkel A.Y."/>
            <person name="Slobodkin A.I."/>
        </authorList>
    </citation>
    <scope>NUCLEOTIDE SEQUENCE</scope>
    <source>
        <strain evidence="2">M17dextr</strain>
    </source>
</reference>
<keyword evidence="1" id="KW-0472">Membrane</keyword>
<feature type="transmembrane region" description="Helical" evidence="1">
    <location>
        <begin position="9"/>
        <end position="26"/>
    </location>
</feature>
<evidence type="ECO:0000313" key="3">
    <source>
        <dbReference type="Proteomes" id="UP001431776"/>
    </source>
</evidence>
<keyword evidence="1" id="KW-1133">Transmembrane helix</keyword>
<dbReference type="EMBL" id="JASCXX010000014">
    <property type="protein sequence ID" value="MDI6449865.1"/>
    <property type="molecule type" value="Genomic_DNA"/>
</dbReference>
<evidence type="ECO:0000313" key="2">
    <source>
        <dbReference type="EMBL" id="MDI6449865.1"/>
    </source>
</evidence>
<sequence>MKIEKKDKIKLIALIVVAVLAIVIFLQNTEVVEARILLLTIQMSRALLLMLTFALGLLTGILVATNFLRKKTKP</sequence>
<keyword evidence="1" id="KW-0812">Transmembrane</keyword>
<protein>
    <recommendedName>
        <fullName evidence="4">Lipopolysaccharide assembly protein A domain-containing protein</fullName>
    </recommendedName>
</protein>